<dbReference type="GO" id="GO:0046656">
    <property type="term" value="P:folic acid biosynthetic process"/>
    <property type="evidence" value="ECO:0007669"/>
    <property type="project" value="UniProtKB-KW"/>
</dbReference>
<evidence type="ECO:0000256" key="7">
    <source>
        <dbReference type="ARBA" id="ARBA00022842"/>
    </source>
</evidence>
<protein>
    <recommendedName>
        <fullName evidence="4">dihydropteroate synthase</fullName>
        <ecNumber evidence="4">2.5.1.15</ecNumber>
    </recommendedName>
</protein>
<reference evidence="10" key="2">
    <citation type="journal article" date="2012" name="PLoS ONE">
        <title>A Deeply Branching Thermophilic Bacterium with an Ancient Acetyl-CoA Pathway Dominates a Subsurface Ecosystem.</title>
        <authorList>
            <person name="Takami H."/>
            <person name="Noguchi H."/>
            <person name="Takaki Y."/>
            <person name="Uchiyama I."/>
            <person name="Toyoda A."/>
            <person name="Nishi S."/>
            <person name="Chee G.-J."/>
            <person name="Arai W."/>
            <person name="Nunoura T."/>
            <person name="Itoh T."/>
            <person name="Hattori M."/>
            <person name="Takai K."/>
        </authorList>
    </citation>
    <scope>NUCLEOTIDE SEQUENCE</scope>
</reference>
<evidence type="ECO:0000259" key="9">
    <source>
        <dbReference type="PROSITE" id="PS50972"/>
    </source>
</evidence>
<dbReference type="PROSITE" id="PS50972">
    <property type="entry name" value="PTERIN_BINDING"/>
    <property type="match status" value="1"/>
</dbReference>
<evidence type="ECO:0000256" key="1">
    <source>
        <dbReference type="ARBA" id="ARBA00000012"/>
    </source>
</evidence>
<dbReference type="NCBIfam" id="TIGR01496">
    <property type="entry name" value="DHPS"/>
    <property type="match status" value="1"/>
</dbReference>
<keyword evidence="7" id="KW-0460">Magnesium</keyword>
<name>H5SPW9_9ZZZZ</name>
<dbReference type="GO" id="GO:0046872">
    <property type="term" value="F:metal ion binding"/>
    <property type="evidence" value="ECO:0007669"/>
    <property type="project" value="UniProtKB-KW"/>
</dbReference>
<evidence type="ECO:0000256" key="6">
    <source>
        <dbReference type="ARBA" id="ARBA00022723"/>
    </source>
</evidence>
<dbReference type="SUPFAM" id="SSF51717">
    <property type="entry name" value="Dihydropteroate synthetase-like"/>
    <property type="match status" value="1"/>
</dbReference>
<proteinExistence type="predicted"/>
<keyword evidence="5" id="KW-0808">Transferase</keyword>
<dbReference type="AlphaFoldDB" id="H5SPW9"/>
<comment type="catalytic activity">
    <reaction evidence="1">
        <text>(7,8-dihydropterin-6-yl)methyl diphosphate + 4-aminobenzoate = 7,8-dihydropteroate + diphosphate</text>
        <dbReference type="Rhea" id="RHEA:19949"/>
        <dbReference type="ChEBI" id="CHEBI:17836"/>
        <dbReference type="ChEBI" id="CHEBI:17839"/>
        <dbReference type="ChEBI" id="CHEBI:33019"/>
        <dbReference type="ChEBI" id="CHEBI:72950"/>
        <dbReference type="EC" id="2.5.1.15"/>
    </reaction>
</comment>
<accession>H5SPW9</accession>
<evidence type="ECO:0000256" key="8">
    <source>
        <dbReference type="ARBA" id="ARBA00022909"/>
    </source>
</evidence>
<dbReference type="InterPro" id="IPR006390">
    <property type="entry name" value="DHP_synth_dom"/>
</dbReference>
<comment type="pathway">
    <text evidence="3">Cofactor biosynthesis; tetrahydrofolate biosynthesis; 7,8-dihydrofolate from 2-amino-4-hydroxy-6-hydroxymethyl-7,8-dihydropteridine diphosphate and 4-aminobenzoate: step 1/2.</text>
</comment>
<sequence length="282" mass="31356">MEVFETKNGKQINSKKIMIMGIINLTPDSFYSKSRSHSFKEGVENAIRLIEEGADIIDLGGESTRPGALPVDENEEKKRVIPVLKELRKNWNGLISIDTYKSEVAREAIDEGADIINDISGLRFDPQMVDVVSRSGIPVVIMHTSGRPAEMQMRTDYRNLMLEIINYISRSISMLCEKGYPEKRIIIDPGIGFGKTVEQNLHIIANLKLLKVLKRPILVGASRKSFIGALSGNVPPEERLPGSLAAAIMAVLNGARIIRTHDVKETIQAIKIASEILERKEV</sequence>
<dbReference type="InterPro" id="IPR011005">
    <property type="entry name" value="Dihydropteroate_synth-like_sf"/>
</dbReference>
<feature type="domain" description="Pterin-binding" evidence="9">
    <location>
        <begin position="17"/>
        <end position="271"/>
    </location>
</feature>
<evidence type="ECO:0000256" key="5">
    <source>
        <dbReference type="ARBA" id="ARBA00022679"/>
    </source>
</evidence>
<dbReference type="InterPro" id="IPR000489">
    <property type="entry name" value="Pterin-binding_dom"/>
</dbReference>
<gene>
    <name evidence="10" type="ORF">HGMM_F55D02C05</name>
</gene>
<comment type="cofactor">
    <cofactor evidence="2">
        <name>Mg(2+)</name>
        <dbReference type="ChEBI" id="CHEBI:18420"/>
    </cofactor>
</comment>
<organism evidence="10">
    <name type="scientific">uncultured prokaryote</name>
    <dbReference type="NCBI Taxonomy" id="198431"/>
    <lineage>
        <taxon>unclassified sequences</taxon>
        <taxon>environmental samples</taxon>
    </lineage>
</organism>
<dbReference type="GO" id="GO:0004156">
    <property type="term" value="F:dihydropteroate synthase activity"/>
    <property type="evidence" value="ECO:0007669"/>
    <property type="project" value="UniProtKB-EC"/>
</dbReference>
<keyword evidence="6" id="KW-0479">Metal-binding</keyword>
<evidence type="ECO:0000313" key="10">
    <source>
        <dbReference type="EMBL" id="BAL58205.1"/>
    </source>
</evidence>
<dbReference type="PANTHER" id="PTHR20941">
    <property type="entry name" value="FOLATE SYNTHESIS PROTEINS"/>
    <property type="match status" value="1"/>
</dbReference>
<keyword evidence="8" id="KW-0289">Folate biosynthesis</keyword>
<dbReference type="EMBL" id="AP011797">
    <property type="protein sequence ID" value="BAL58205.1"/>
    <property type="molecule type" value="Genomic_DNA"/>
</dbReference>
<dbReference type="EC" id="2.5.1.15" evidence="4"/>
<dbReference type="CDD" id="cd00739">
    <property type="entry name" value="DHPS"/>
    <property type="match status" value="1"/>
</dbReference>
<evidence type="ECO:0000256" key="3">
    <source>
        <dbReference type="ARBA" id="ARBA00004763"/>
    </source>
</evidence>
<dbReference type="InterPro" id="IPR045031">
    <property type="entry name" value="DHP_synth-like"/>
</dbReference>
<evidence type="ECO:0000256" key="2">
    <source>
        <dbReference type="ARBA" id="ARBA00001946"/>
    </source>
</evidence>
<dbReference type="Gene3D" id="3.20.20.20">
    <property type="entry name" value="Dihydropteroate synthase-like"/>
    <property type="match status" value="1"/>
</dbReference>
<dbReference type="Pfam" id="PF00809">
    <property type="entry name" value="Pterin_bind"/>
    <property type="match status" value="1"/>
</dbReference>
<evidence type="ECO:0000256" key="4">
    <source>
        <dbReference type="ARBA" id="ARBA00012458"/>
    </source>
</evidence>
<dbReference type="GO" id="GO:0046654">
    <property type="term" value="P:tetrahydrofolate biosynthetic process"/>
    <property type="evidence" value="ECO:0007669"/>
    <property type="project" value="TreeGrafter"/>
</dbReference>
<dbReference type="FunFam" id="3.20.20.20:FF:000006">
    <property type="entry name" value="Dihydropteroate synthase"/>
    <property type="match status" value="1"/>
</dbReference>
<dbReference type="PANTHER" id="PTHR20941:SF1">
    <property type="entry name" value="FOLIC ACID SYNTHESIS PROTEIN FOL1"/>
    <property type="match status" value="1"/>
</dbReference>
<reference evidence="10" key="1">
    <citation type="journal article" date="2005" name="Environ. Microbiol.">
        <title>Genetic and functional properties of uncultivated thermophilic crenarchaeotes from a subsurface gold mine as revealed by analysis of genome fragments.</title>
        <authorList>
            <person name="Nunoura T."/>
            <person name="Hirayama H."/>
            <person name="Takami H."/>
            <person name="Oida H."/>
            <person name="Nishi S."/>
            <person name="Shimamura S."/>
            <person name="Suzuki Y."/>
            <person name="Inagaki F."/>
            <person name="Takai K."/>
            <person name="Nealson K.H."/>
            <person name="Horikoshi K."/>
        </authorList>
    </citation>
    <scope>NUCLEOTIDE SEQUENCE</scope>
</reference>
<dbReference type="PROSITE" id="PS00793">
    <property type="entry name" value="DHPS_2"/>
    <property type="match status" value="1"/>
</dbReference>